<dbReference type="EMBL" id="UINC01179600">
    <property type="protein sequence ID" value="SVD88356.1"/>
    <property type="molecule type" value="Genomic_DNA"/>
</dbReference>
<dbReference type="AlphaFoldDB" id="A0A382YYP0"/>
<dbReference type="GO" id="GO:0006096">
    <property type="term" value="P:glycolytic process"/>
    <property type="evidence" value="ECO:0007669"/>
    <property type="project" value="UniProtKB-KW"/>
</dbReference>
<evidence type="ECO:0000256" key="4">
    <source>
        <dbReference type="ARBA" id="ARBA00023235"/>
    </source>
</evidence>
<feature type="non-terminal residue" evidence="5">
    <location>
        <position position="174"/>
    </location>
</feature>
<sequence length="174" mass="20286">MQLILLRHGESEWNLLNQFTGWTDVGLTKKGIQEAQFSAKQILKENITIDTIYTSILLRSTHTAEIIADIIDFDKENIQYDWRLNERHYGALQGLNKSETAAKYGENQVQLWRRSYDIAPPLLSDDDKRHPRFNEKFKNIENLPTGESLKNVISRLNPFWNQYLANIKENLGSH</sequence>
<keyword evidence="3" id="KW-0324">Glycolysis</keyword>
<dbReference type="PROSITE" id="PS00175">
    <property type="entry name" value="PG_MUTASE"/>
    <property type="match status" value="1"/>
</dbReference>
<protein>
    <recommendedName>
        <fullName evidence="2">phosphoglycerate mutase (2,3-diphosphoglycerate-dependent)</fullName>
        <ecNumber evidence="2">5.4.2.11</ecNumber>
    </recommendedName>
</protein>
<name>A0A382YYP0_9ZZZZ</name>
<reference evidence="5" key="1">
    <citation type="submission" date="2018-05" db="EMBL/GenBank/DDBJ databases">
        <authorList>
            <person name="Lanie J.A."/>
            <person name="Ng W.-L."/>
            <person name="Kazmierczak K.M."/>
            <person name="Andrzejewski T.M."/>
            <person name="Davidsen T.M."/>
            <person name="Wayne K.J."/>
            <person name="Tettelin H."/>
            <person name="Glass J.I."/>
            <person name="Rusch D."/>
            <person name="Podicherti R."/>
            <person name="Tsui H.-C.T."/>
            <person name="Winkler M.E."/>
        </authorList>
    </citation>
    <scope>NUCLEOTIDE SEQUENCE</scope>
</reference>
<comment type="similarity">
    <text evidence="1">Belongs to the phosphoglycerate mutase family. BPG-dependent PGAM subfamily.</text>
</comment>
<accession>A0A382YYP0</accession>
<dbReference type="SUPFAM" id="SSF53254">
    <property type="entry name" value="Phosphoglycerate mutase-like"/>
    <property type="match status" value="1"/>
</dbReference>
<dbReference type="Gene3D" id="3.40.50.1240">
    <property type="entry name" value="Phosphoglycerate mutase-like"/>
    <property type="match status" value="1"/>
</dbReference>
<organism evidence="5">
    <name type="scientific">marine metagenome</name>
    <dbReference type="NCBI Taxonomy" id="408172"/>
    <lineage>
        <taxon>unclassified sequences</taxon>
        <taxon>metagenomes</taxon>
        <taxon>ecological metagenomes</taxon>
    </lineage>
</organism>
<dbReference type="GO" id="GO:0004619">
    <property type="term" value="F:phosphoglycerate mutase activity"/>
    <property type="evidence" value="ECO:0007669"/>
    <property type="project" value="UniProtKB-EC"/>
</dbReference>
<proteinExistence type="inferred from homology"/>
<dbReference type="CDD" id="cd07067">
    <property type="entry name" value="HP_PGM_like"/>
    <property type="match status" value="1"/>
</dbReference>
<evidence type="ECO:0000313" key="5">
    <source>
        <dbReference type="EMBL" id="SVD88356.1"/>
    </source>
</evidence>
<evidence type="ECO:0000256" key="3">
    <source>
        <dbReference type="ARBA" id="ARBA00023152"/>
    </source>
</evidence>
<dbReference type="InterPro" id="IPR029033">
    <property type="entry name" value="His_PPase_superfam"/>
</dbReference>
<dbReference type="Pfam" id="PF00300">
    <property type="entry name" value="His_Phos_1"/>
    <property type="match status" value="1"/>
</dbReference>
<dbReference type="EC" id="5.4.2.11" evidence="2"/>
<dbReference type="PANTHER" id="PTHR11931">
    <property type="entry name" value="PHOSPHOGLYCERATE MUTASE"/>
    <property type="match status" value="1"/>
</dbReference>
<dbReference type="InterPro" id="IPR013078">
    <property type="entry name" value="His_Pase_superF_clade-1"/>
</dbReference>
<dbReference type="NCBIfam" id="TIGR01258">
    <property type="entry name" value="pgm_1"/>
    <property type="match status" value="1"/>
</dbReference>
<dbReference type="InterPro" id="IPR001345">
    <property type="entry name" value="PG/BPGM_mutase_AS"/>
</dbReference>
<keyword evidence="4" id="KW-0413">Isomerase</keyword>
<dbReference type="InterPro" id="IPR005952">
    <property type="entry name" value="Phosphogly_mut1"/>
</dbReference>
<dbReference type="SMART" id="SM00855">
    <property type="entry name" value="PGAM"/>
    <property type="match status" value="1"/>
</dbReference>
<evidence type="ECO:0000256" key="2">
    <source>
        <dbReference type="ARBA" id="ARBA00012028"/>
    </source>
</evidence>
<gene>
    <name evidence="5" type="ORF">METZ01_LOCUS441210</name>
</gene>
<evidence type="ECO:0000256" key="1">
    <source>
        <dbReference type="ARBA" id="ARBA00006717"/>
    </source>
</evidence>